<gene>
    <name evidence="2" type="ORF">BN1086_01796</name>
    <name evidence="3" type="ORF">NCTC11075_05529</name>
</gene>
<reference evidence="3 4" key="2">
    <citation type="submission" date="2018-12" db="EMBL/GenBank/DDBJ databases">
        <authorList>
            <consortium name="Pathogen Informatics"/>
        </authorList>
    </citation>
    <scope>NUCLEOTIDE SEQUENCE [LARGE SCALE GENOMIC DNA]</scope>
    <source>
        <strain evidence="3 4">NCTC11075</strain>
    </source>
</reference>
<protein>
    <submittedName>
        <fullName evidence="2">Uncharacterized protein</fullName>
    </submittedName>
</protein>
<keyword evidence="1" id="KW-0812">Transmembrane</keyword>
<dbReference type="PATRIC" id="fig|545.12.peg.1806"/>
<evidence type="ECO:0000256" key="1">
    <source>
        <dbReference type="SAM" id="Phobius"/>
    </source>
</evidence>
<dbReference type="EMBL" id="LK931336">
    <property type="protein sequence ID" value="CDZ83669.1"/>
    <property type="molecule type" value="Genomic_DNA"/>
</dbReference>
<organism evidence="2">
    <name type="scientific">Citrobacter koseri</name>
    <name type="common">Citrobacter diversus</name>
    <dbReference type="NCBI Taxonomy" id="545"/>
    <lineage>
        <taxon>Bacteria</taxon>
        <taxon>Pseudomonadati</taxon>
        <taxon>Pseudomonadota</taxon>
        <taxon>Gammaproteobacteria</taxon>
        <taxon>Enterobacterales</taxon>
        <taxon>Enterobacteriaceae</taxon>
        <taxon>Citrobacter</taxon>
    </lineage>
</organism>
<dbReference type="EMBL" id="LR134204">
    <property type="protein sequence ID" value="VEB94604.1"/>
    <property type="molecule type" value="Genomic_DNA"/>
</dbReference>
<keyword evidence="1" id="KW-1133">Transmembrane helix</keyword>
<evidence type="ECO:0000313" key="2">
    <source>
        <dbReference type="EMBL" id="CDZ83669.1"/>
    </source>
</evidence>
<sequence length="43" mass="4823">MGTEHERIRSVLTGLLIALLMLLVMAGWPYLVRMISGYIAGYL</sequence>
<evidence type="ECO:0000313" key="3">
    <source>
        <dbReference type="EMBL" id="VEB94604.1"/>
    </source>
</evidence>
<name>A0A078LHV8_CITKO</name>
<evidence type="ECO:0000313" key="4">
    <source>
        <dbReference type="Proteomes" id="UP000270272"/>
    </source>
</evidence>
<dbReference type="GeneID" id="80258101"/>
<keyword evidence="1" id="KW-0472">Membrane</keyword>
<reference evidence="2" key="1">
    <citation type="submission" date="2014-06" db="EMBL/GenBank/DDBJ databases">
        <authorList>
            <person name="Urmite Genomes Urmite Genomes"/>
        </authorList>
    </citation>
    <scope>NUCLEOTIDE SEQUENCE</scope>
</reference>
<dbReference type="AlphaFoldDB" id="A0A078LHV8"/>
<dbReference type="Proteomes" id="UP000270272">
    <property type="component" value="Chromosome"/>
</dbReference>
<feature type="transmembrane region" description="Helical" evidence="1">
    <location>
        <begin position="12"/>
        <end position="31"/>
    </location>
</feature>
<accession>A0A078LHV8</accession>
<dbReference type="RefSeq" id="WP_012132696.1">
    <property type="nucleotide sequence ID" value="NZ_ABTEQQ020000001.1"/>
</dbReference>
<proteinExistence type="predicted"/>